<accession>A0A0U2IG87</accession>
<keyword evidence="4" id="KW-0496">Mitochondrion</keyword>
<evidence type="ECO:0000256" key="6">
    <source>
        <dbReference type="SAM" id="Phobius"/>
    </source>
</evidence>
<name>A0A0U2IG87_ACAPC</name>
<protein>
    <submittedName>
        <fullName evidence="7">Uncharacterized protein</fullName>
    </submittedName>
</protein>
<proteinExistence type="evidence at transcript level"/>
<evidence type="ECO:0000313" key="7">
    <source>
        <dbReference type="EMBL" id="ALS04499.1"/>
    </source>
</evidence>
<dbReference type="EMBL" id="KT754665">
    <property type="protein sequence ID" value="ALS04499.1"/>
    <property type="molecule type" value="mRNA"/>
</dbReference>
<dbReference type="SUPFAM" id="SSF81419">
    <property type="entry name" value="Mitochondrial cytochrome c oxidase subunit VIIa"/>
    <property type="match status" value="1"/>
</dbReference>
<feature type="transmembrane region" description="Helical" evidence="6">
    <location>
        <begin position="61"/>
        <end position="80"/>
    </location>
</feature>
<sequence length="87" mass="10221">MNSTRLLTLSRMANRAVLPKRNLFSKAVEDLPGWKKKQQSFQMNDGKLVWQKMGFKDDSKYFFTLLLVAAGGVEWARWIYKMAYNKK</sequence>
<keyword evidence="6" id="KW-0812">Transmembrane</keyword>
<evidence type="ECO:0000256" key="2">
    <source>
        <dbReference type="ARBA" id="ARBA00009331"/>
    </source>
</evidence>
<organism evidence="7">
    <name type="scientific">Acartia pacifica</name>
    <name type="common">Copepod</name>
    <dbReference type="NCBI Taxonomy" id="335913"/>
    <lineage>
        <taxon>Eukaryota</taxon>
        <taxon>Metazoa</taxon>
        <taxon>Ecdysozoa</taxon>
        <taxon>Arthropoda</taxon>
        <taxon>Crustacea</taxon>
        <taxon>Multicrustacea</taxon>
        <taxon>Hexanauplia</taxon>
        <taxon>Copepoda</taxon>
        <taxon>Calanoida</taxon>
        <taxon>Acartiidae</taxon>
        <taxon>Acartia</taxon>
    </lineage>
</organism>
<keyword evidence="6" id="KW-1133">Transmembrane helix</keyword>
<evidence type="ECO:0000256" key="3">
    <source>
        <dbReference type="ARBA" id="ARBA00022792"/>
    </source>
</evidence>
<comment type="similarity">
    <text evidence="2">Belongs to the cytochrome c oxidase VIIa family.</text>
</comment>
<keyword evidence="3" id="KW-0999">Mitochondrion inner membrane</keyword>
<keyword evidence="5 6" id="KW-0472">Membrane</keyword>
<evidence type="ECO:0000256" key="4">
    <source>
        <dbReference type="ARBA" id="ARBA00023128"/>
    </source>
</evidence>
<dbReference type="GO" id="GO:0006123">
    <property type="term" value="P:mitochondrial electron transport, cytochrome c to oxygen"/>
    <property type="evidence" value="ECO:0007669"/>
    <property type="project" value="InterPro"/>
</dbReference>
<dbReference type="GO" id="GO:0045277">
    <property type="term" value="C:respiratory chain complex IV"/>
    <property type="evidence" value="ECO:0007669"/>
    <property type="project" value="InterPro"/>
</dbReference>
<evidence type="ECO:0000256" key="1">
    <source>
        <dbReference type="ARBA" id="ARBA00004273"/>
    </source>
</evidence>
<dbReference type="InterPro" id="IPR036539">
    <property type="entry name" value="Cyt_c_oxidase_su7a_sf"/>
</dbReference>
<comment type="subcellular location">
    <subcellularLocation>
        <location evidence="1">Mitochondrion inner membrane</location>
    </subcellularLocation>
</comment>
<dbReference type="Gene3D" id="4.10.91.10">
    <property type="entry name" value="Cytochrome c oxidase, subunit VIIa"/>
    <property type="match status" value="1"/>
</dbReference>
<reference evidence="7" key="1">
    <citation type="journal article" date="2015" name="Sci. Rep.">
        <title>Spliced leader RNA trans-splicing discovered in copepods.</title>
        <authorList>
            <person name="Yang F."/>
            <person name="Xu D."/>
            <person name="Zhuang Y."/>
            <person name="Yi X."/>
            <person name="Huang Y."/>
            <person name="Chen H."/>
            <person name="Lin S."/>
            <person name="Campbell D.A."/>
            <person name="Sturm N.R."/>
            <person name="Liu G."/>
            <person name="Zhang H."/>
        </authorList>
    </citation>
    <scope>NUCLEOTIDE SEQUENCE</scope>
</reference>
<dbReference type="AlphaFoldDB" id="A0A0U2IG87"/>
<dbReference type="GO" id="GO:0005743">
    <property type="term" value="C:mitochondrial inner membrane"/>
    <property type="evidence" value="ECO:0007669"/>
    <property type="project" value="UniProtKB-SubCell"/>
</dbReference>
<evidence type="ECO:0000256" key="5">
    <source>
        <dbReference type="ARBA" id="ARBA00023136"/>
    </source>
</evidence>